<sequence>MTNKSGKKFWQVTIIRKRLGTALHGSPLKPFAKGIKGFKTFCKSVFRGSALRKSELETINNLGVATASPDEIHTFTPPPEPVASEYAHNGDTSRPEVPSTPPTKVPALAEVVSEDDNDTPQAITTVATECALPAEGIPDLTTEPPRETPQVQNAVIIKGIASEEEDEAVASTQLIAVPVESASLSLDTKPDAVAEPTPAPETYTIIDTIIDTPSDSPAVETETPEPPIIVCTEPVAIECTLDVDIKNTPEPVQAVSSQEDAIAILDTEVISLDKEELTIRGTQPVANTDHVVALVEESGSDNAAATPEMSDNEDDFDSETEIGSEAEEDLNTSLGIHVTQDILHKNEELTAIPMPVIFYQVIHEDDFDACVSSIQGPQELNALLESDSPWLVPQIIEKGKLNRQMVHGRLPNRRTALGHYRDLNLEKAARELVLDIPAPVRVITRAASPTVIKETEIPTAQEVEIPTTKETPPAREVETPKKTRAAQPIPVAIGLSSRNHSRSSSGSSAGSVDASVHSEPCPGTPLTEYSMTPTKDEATPACSTEEARVADPVISYLARLRVEVTEQPVIGMDAADADDEGDEGYDEYADDNFSDSSSEFIEDPEPLDGYDQDDSILEPFERPSAPEPTDMDIDYYNVDYDVRVHDYAELEAAKGSGLVDFRGLEYGHRCVGQRCDSYFNYFGWWQYPDGGAVVTPEAATEYLEYWEETMAVKAARASKAIRVAMETQHLDWQVVSYSGPILQPIHEDEELVIREAAGGQDCAVEEDDETDIEAETEAMDRFSTWMERNSVVSQDKAVEQERERAEAARAASENAMVKRAEAVAEVGNVSWWDRDPLSTSKLSWADIDELDDEPAPTEEAAAANTASRTDAEGATKPEVSFWDCDPFYISKSKWVDMMEEDELAPIGGYAAAKTASHIDAEDASEANKVSF</sequence>
<organism evidence="1 2">
    <name type="scientific">Chaetomium tenue</name>
    <dbReference type="NCBI Taxonomy" id="1854479"/>
    <lineage>
        <taxon>Eukaryota</taxon>
        <taxon>Fungi</taxon>
        <taxon>Dikarya</taxon>
        <taxon>Ascomycota</taxon>
        <taxon>Pezizomycotina</taxon>
        <taxon>Sordariomycetes</taxon>
        <taxon>Sordariomycetidae</taxon>
        <taxon>Sordariales</taxon>
        <taxon>Chaetomiaceae</taxon>
        <taxon>Chaetomium</taxon>
    </lineage>
</organism>
<reference evidence="1 2" key="1">
    <citation type="journal article" date="2021" name="Nat. Commun.">
        <title>Genetic determinants of endophytism in the Arabidopsis root mycobiome.</title>
        <authorList>
            <person name="Mesny F."/>
            <person name="Miyauchi S."/>
            <person name="Thiergart T."/>
            <person name="Pickel B."/>
            <person name="Atanasova L."/>
            <person name="Karlsson M."/>
            <person name="Huettel B."/>
            <person name="Barry K.W."/>
            <person name="Haridas S."/>
            <person name="Chen C."/>
            <person name="Bauer D."/>
            <person name="Andreopoulos W."/>
            <person name="Pangilinan J."/>
            <person name="LaButti K."/>
            <person name="Riley R."/>
            <person name="Lipzen A."/>
            <person name="Clum A."/>
            <person name="Drula E."/>
            <person name="Henrissat B."/>
            <person name="Kohler A."/>
            <person name="Grigoriev I.V."/>
            <person name="Martin F.M."/>
            <person name="Hacquard S."/>
        </authorList>
    </citation>
    <scope>NUCLEOTIDE SEQUENCE [LARGE SCALE GENOMIC DNA]</scope>
    <source>
        <strain evidence="1 2">MPI-SDFR-AT-0079</strain>
    </source>
</reference>
<dbReference type="Proteomes" id="UP000724584">
    <property type="component" value="Unassembled WGS sequence"/>
</dbReference>
<protein>
    <submittedName>
        <fullName evidence="1">Uncharacterized protein</fullName>
    </submittedName>
</protein>
<gene>
    <name evidence="1" type="ORF">F5144DRAFT_589592</name>
</gene>
<comment type="caution">
    <text evidence="1">The sequence shown here is derived from an EMBL/GenBank/DDBJ whole genome shotgun (WGS) entry which is preliminary data.</text>
</comment>
<evidence type="ECO:0000313" key="2">
    <source>
        <dbReference type="Proteomes" id="UP000724584"/>
    </source>
</evidence>
<proteinExistence type="predicted"/>
<accession>A0ACB7PST1</accession>
<evidence type="ECO:0000313" key="1">
    <source>
        <dbReference type="EMBL" id="KAH6651358.1"/>
    </source>
</evidence>
<name>A0ACB7PST1_9PEZI</name>
<keyword evidence="2" id="KW-1185">Reference proteome</keyword>
<dbReference type="EMBL" id="JAGIZQ010000001">
    <property type="protein sequence ID" value="KAH6651358.1"/>
    <property type="molecule type" value="Genomic_DNA"/>
</dbReference>